<dbReference type="PROSITE" id="PS00012">
    <property type="entry name" value="PHOSPHOPANTETHEINE"/>
    <property type="match status" value="1"/>
</dbReference>
<dbReference type="eggNOG" id="COG1020">
    <property type="taxonomic scope" value="Bacteria"/>
</dbReference>
<dbReference type="InterPro" id="IPR000873">
    <property type="entry name" value="AMP-dep_synth/lig_dom"/>
</dbReference>
<evidence type="ECO:0000313" key="9">
    <source>
        <dbReference type="Proteomes" id="UP000005753"/>
    </source>
</evidence>
<dbReference type="InterPro" id="IPR029063">
    <property type="entry name" value="SAM-dependent_MTases_sf"/>
</dbReference>
<sequence length="1780" mass="200645">MDVLNIIKEVEDKGIQLWQESGKLKFRAPEKVMTDAIRNMLKENKPEIIRILSERTCPQHDEEHRYEKFELTDIQSSYLYGSGDAYGLGDTGCQVYAILQAPVLEDERFRDALQKVVERHDMLHTDILSEGKQQVKKEVPRIDLRVIELGNASEDEREKILGDEKERGLSRRYKAGEWPFFEFTLIHLGESDRITISIDMLVADFASLRILVREIEAVYFGEELENLELTFRDFLQWKSKGVSEKKYREAERYWLDRIETLAEAPDLPVNENVNSSGFQQNSWLIPEDVWKRIGAISRESGITPSNLLLTVYAEVIGLWSGKQKFTINLTMADRPDVHCDIQRIIGDFTIVDLLEIDNTGRIPYMEKAGKIQEQLFRDLAHKAFTGVQVMRSINRAKSKVQLFPVVYTSTIGASTVRESDRFRLREKITKTPQVYIDCQVASVGETVLVSWDVREGIFPEGMIEDMFQVFTDRIRKLASGGLAEGYVAPEIPAGSAVVRTAVNGTGRPISGKLMYDGILDSIRNTPEKTAVICDGQKATYGQLGEMAAALEKVLLEKGVRPGQVVAVNIRKSIWQIAAVIGVQWCGAAYLPLGYDQPEERKESILNRAGVHLCVTDTDVFPDDMDKINVEEIEVSEGCAAEPVRVPDTEKAYIIYTSGSTGVPKGVVISHRAAVNTLEDINDRFGITGEDVVFAVANLAFDLSVYDIFGILGVGGCAVIPTEDQIKDAVAWEQLIRENKVTVWNSVPAQMEMLILYIRSLEKKAYDLRLVLMSGDWIPVTLPGEIHRIFEKAEIVSLGGATEAAIWSIYHRIDPEAEYERSIPYGTPLGNQFFRIMNENLDECPDNVTGELMIGGVGLAEEYHNDPEQTAASFIIHPRTSERLYRTGDIGRYGKDGVIEFQGRKDTQVKINGHRVELCEIESVLLKQKDVASAAVIANNNAIVAFVKPVECRETSVTEDAGIREIVRETGEKETGKIDKALFDEWSGYADQTAVYDILNTLRKKGVFDEDRGYSIEEISERVRVHDAFRGLLLRWLGALVEEGIVEKSRNDGTYLLRDRKIAERIAEDYWEKWKSAEEKLGYSRRMMDYFGEMREKLPVIMDGTLDPLDVYFPKGDPSIAIAAYHDNIISSCMNQVMVQVVKELTVRSQEEGKGKIRILEIGAGMGGATREIVPALKNADVEYLFSDISQFYLNEAKQTFAEYPFMKYLLVNMDKPLENQGVEKESVDLVLFSQAIHNADSIPSVLSNIGKALKPAGKIMIAETTREHRSLLTSVSFNAGIGENMLSVEEYAGMFRNEGITLDAVFPEEGSSIDSADQHLFIGTYVKKSALIHEEELIRQISGKLPEYMVPSRVCVIDEIPLSANKKVDRQKLVEMLEENRNPFVSASGELPRGELEEQLEKIWAAALNREYLYRNENFYKAGGDSLLIAQIVAEMKEKIPLAADMEWDELMRTIIEAPTIMEVAERLMESGADPQGNKRDGNIVVFAEGKNRSLLRVLFHDGTGTVYPYQNLVPHLLEYDREHTVIGISNTDPEDYSGRKPENLVMELGEKYGKLLAEKDYEKYELIGFCFGGILAVETAKVLMQEGREVLPVRTIDTPHCDRRIKSDILMERIYAMANGGDPVKLGYPTPGEIEEVLRKMQGEACIADRHLLTEKLSTDPEERLGRIYQCVKDNPGFRMTEEEFRANYKINRICFDSLAEYNEIFIGDVSDLYCTEDRDVFYPMLQGEGGTFWKEKVLGNLEEIRIPGNHNSCMQEPVVVGVAELIAGEPFSGKGDRQ</sequence>
<dbReference type="Proteomes" id="UP000005753">
    <property type="component" value="Chromosome"/>
</dbReference>
<dbReference type="InterPro" id="IPR001242">
    <property type="entry name" value="Condensation_dom"/>
</dbReference>
<dbReference type="CDD" id="cd02440">
    <property type="entry name" value="AdoMet_MTases"/>
    <property type="match status" value="1"/>
</dbReference>
<comment type="cofactor">
    <cofactor evidence="1">
        <name>pantetheine 4'-phosphate</name>
        <dbReference type="ChEBI" id="CHEBI:47942"/>
    </cofactor>
</comment>
<dbReference type="InterPro" id="IPR041464">
    <property type="entry name" value="TubC_N"/>
</dbReference>
<dbReference type="InterPro" id="IPR009081">
    <property type="entry name" value="PP-bd_ACP"/>
</dbReference>
<dbReference type="Pfam" id="PF00668">
    <property type="entry name" value="Condensation"/>
    <property type="match status" value="1"/>
</dbReference>
<dbReference type="PROSITE" id="PS50075">
    <property type="entry name" value="CARRIER"/>
    <property type="match status" value="1"/>
</dbReference>
<dbReference type="NCBIfam" id="TIGR01733">
    <property type="entry name" value="AA-adenyl-dom"/>
    <property type="match status" value="1"/>
</dbReference>
<evidence type="ECO:0000256" key="2">
    <source>
        <dbReference type="ARBA" id="ARBA00004924"/>
    </source>
</evidence>
<dbReference type="PANTHER" id="PTHR45527">
    <property type="entry name" value="NONRIBOSOMAL PEPTIDE SYNTHETASE"/>
    <property type="match status" value="1"/>
</dbReference>
<dbReference type="GO" id="GO:0009403">
    <property type="term" value="P:toxin biosynthetic process"/>
    <property type="evidence" value="ECO:0007669"/>
    <property type="project" value="UniProtKB-ARBA"/>
</dbReference>
<evidence type="ECO:0000256" key="1">
    <source>
        <dbReference type="ARBA" id="ARBA00001957"/>
    </source>
</evidence>
<dbReference type="GO" id="GO:0031177">
    <property type="term" value="F:phosphopantetheine binding"/>
    <property type="evidence" value="ECO:0007669"/>
    <property type="project" value="TreeGrafter"/>
</dbReference>
<dbReference type="GO" id="GO:0043041">
    <property type="term" value="P:amino acid activation for nonribosomal peptide biosynthetic process"/>
    <property type="evidence" value="ECO:0007669"/>
    <property type="project" value="TreeGrafter"/>
</dbReference>
<dbReference type="Pfam" id="PF08242">
    <property type="entry name" value="Methyltransf_12"/>
    <property type="match status" value="1"/>
</dbReference>
<feature type="domain" description="Carrier" evidence="7">
    <location>
        <begin position="1391"/>
        <end position="1472"/>
    </location>
</feature>
<protein>
    <submittedName>
        <fullName evidence="8">Amino acid adenylation enzyme/thioester reductase family protein</fullName>
    </submittedName>
</protein>
<dbReference type="InterPro" id="IPR001031">
    <property type="entry name" value="Thioesterase"/>
</dbReference>
<dbReference type="InterPro" id="IPR010071">
    <property type="entry name" value="AA_adenyl_dom"/>
</dbReference>
<comment type="pathway">
    <text evidence="2">Siderophore biosynthesis.</text>
</comment>
<dbReference type="SUPFAM" id="SSF53474">
    <property type="entry name" value="alpha/beta-Hydrolases"/>
    <property type="match status" value="1"/>
</dbReference>
<dbReference type="Gene3D" id="1.10.1200.10">
    <property type="entry name" value="ACP-like"/>
    <property type="match status" value="1"/>
</dbReference>
<evidence type="ECO:0000313" key="8">
    <source>
        <dbReference type="EMBL" id="EIM58323.1"/>
    </source>
</evidence>
<keyword evidence="4" id="KW-0597">Phosphoprotein</keyword>
<evidence type="ECO:0000256" key="6">
    <source>
        <dbReference type="ARBA" id="ARBA00023194"/>
    </source>
</evidence>
<dbReference type="Pfam" id="PF00975">
    <property type="entry name" value="Thioesterase"/>
    <property type="match status" value="1"/>
</dbReference>
<dbReference type="Pfam" id="PF00501">
    <property type="entry name" value="AMP-binding"/>
    <property type="match status" value="1"/>
</dbReference>
<dbReference type="GO" id="GO:0016874">
    <property type="term" value="F:ligase activity"/>
    <property type="evidence" value="ECO:0007669"/>
    <property type="project" value="UniProtKB-KW"/>
</dbReference>
<dbReference type="Pfam" id="PF18563">
    <property type="entry name" value="TubC_N"/>
    <property type="match status" value="1"/>
</dbReference>
<evidence type="ECO:0000256" key="4">
    <source>
        <dbReference type="ARBA" id="ARBA00022553"/>
    </source>
</evidence>
<proteinExistence type="predicted"/>
<dbReference type="Gene3D" id="3.40.50.150">
    <property type="entry name" value="Vaccinia Virus protein VP39"/>
    <property type="match status" value="1"/>
</dbReference>
<dbReference type="Gene3D" id="3.30.559.10">
    <property type="entry name" value="Chloramphenicol acetyltransferase-like domain"/>
    <property type="match status" value="1"/>
</dbReference>
<keyword evidence="9" id="KW-1185">Reference proteome</keyword>
<dbReference type="InterPro" id="IPR006162">
    <property type="entry name" value="Ppantetheine_attach_site"/>
</dbReference>
<dbReference type="GO" id="GO:0017000">
    <property type="term" value="P:antibiotic biosynthetic process"/>
    <property type="evidence" value="ECO:0007669"/>
    <property type="project" value="UniProtKB-KW"/>
</dbReference>
<evidence type="ECO:0000256" key="5">
    <source>
        <dbReference type="ARBA" id="ARBA00022598"/>
    </source>
</evidence>
<dbReference type="Gene3D" id="3.40.50.12780">
    <property type="entry name" value="N-terminal domain of ligase-like"/>
    <property type="match status" value="1"/>
</dbReference>
<reference evidence="8 9" key="2">
    <citation type="submission" date="2012-02" db="EMBL/GenBank/DDBJ databases">
        <title>Improved High-Quality Draft sequence of Eubacterium cellulosolvens 6.</title>
        <authorList>
            <consortium name="US DOE Joint Genome Institute"/>
            <person name="Lucas S."/>
            <person name="Han J."/>
            <person name="Lapidus A."/>
            <person name="Cheng J.-F."/>
            <person name="Goodwin L."/>
            <person name="Pitluck S."/>
            <person name="Peters L."/>
            <person name="Mikhailova N."/>
            <person name="Gu W."/>
            <person name="Detter J.C."/>
            <person name="Han C."/>
            <person name="Tapia R."/>
            <person name="Land M."/>
            <person name="Hauser L."/>
            <person name="Kyrpides N."/>
            <person name="Ivanova N."/>
            <person name="Pagani I."/>
            <person name="Johnson E."/>
            <person name="Mukhopadhyay B."/>
            <person name="Anderson I."/>
            <person name="Woyke T."/>
        </authorList>
    </citation>
    <scope>NUCLEOTIDE SEQUENCE [LARGE SCALE GENOMIC DNA]</scope>
    <source>
        <strain evidence="8 9">6</strain>
    </source>
</reference>
<dbReference type="InterPro" id="IPR044894">
    <property type="entry name" value="TubC_N_sf"/>
</dbReference>
<dbReference type="CDD" id="cd19535">
    <property type="entry name" value="Cyc_NRPS"/>
    <property type="match status" value="1"/>
</dbReference>
<dbReference type="SUPFAM" id="SSF47336">
    <property type="entry name" value="ACP-like"/>
    <property type="match status" value="1"/>
</dbReference>
<dbReference type="Gene3D" id="3.30.559.30">
    <property type="entry name" value="Nonribosomal peptide synthetase, condensation domain"/>
    <property type="match status" value="1"/>
</dbReference>
<dbReference type="Gene3D" id="1.10.10.1830">
    <property type="entry name" value="Non-ribosomal peptide synthase, adenylation domain"/>
    <property type="match status" value="1"/>
</dbReference>
<evidence type="ECO:0000256" key="3">
    <source>
        <dbReference type="ARBA" id="ARBA00022450"/>
    </source>
</evidence>
<dbReference type="Gene3D" id="3.40.50.1820">
    <property type="entry name" value="alpha/beta hydrolase"/>
    <property type="match status" value="1"/>
</dbReference>
<dbReference type="InterPro" id="IPR045851">
    <property type="entry name" value="AMP-bd_C_sf"/>
</dbReference>
<dbReference type="GO" id="GO:0005737">
    <property type="term" value="C:cytoplasm"/>
    <property type="evidence" value="ECO:0007669"/>
    <property type="project" value="TreeGrafter"/>
</dbReference>
<dbReference type="InterPro" id="IPR057737">
    <property type="entry name" value="Condensation_MtbB-like"/>
</dbReference>
<reference evidence="8 9" key="1">
    <citation type="submission" date="2010-08" db="EMBL/GenBank/DDBJ databases">
        <authorList>
            <consortium name="US DOE Joint Genome Institute (JGI-PGF)"/>
            <person name="Lucas S."/>
            <person name="Copeland A."/>
            <person name="Lapidus A."/>
            <person name="Cheng J.-F."/>
            <person name="Bruce D."/>
            <person name="Goodwin L."/>
            <person name="Pitluck S."/>
            <person name="Land M.L."/>
            <person name="Hauser L."/>
            <person name="Chang Y.-J."/>
            <person name="Anderson I.J."/>
            <person name="Johnson E."/>
            <person name="Mulhopadhyay B."/>
            <person name="Kyrpides N."/>
            <person name="Woyke T.J."/>
        </authorList>
    </citation>
    <scope>NUCLEOTIDE SEQUENCE [LARGE SCALE GENOMIC DNA]</scope>
    <source>
        <strain evidence="8 9">6</strain>
    </source>
</reference>
<accession>I5AX00</accession>
<dbReference type="InterPro" id="IPR042099">
    <property type="entry name" value="ANL_N_sf"/>
</dbReference>
<dbReference type="SUPFAM" id="SSF52777">
    <property type="entry name" value="CoA-dependent acyltransferases"/>
    <property type="match status" value="2"/>
</dbReference>
<dbReference type="HOGENOM" id="CLU_000022_2_15_9"/>
<keyword evidence="3" id="KW-0596">Phosphopantetheine</keyword>
<dbReference type="InterPro" id="IPR013217">
    <property type="entry name" value="Methyltransf_12"/>
</dbReference>
<dbReference type="STRING" id="633697.EubceDRAFT1_2610"/>
<dbReference type="Gene3D" id="3.30.300.30">
    <property type="match status" value="2"/>
</dbReference>
<dbReference type="PROSITE" id="PS00455">
    <property type="entry name" value="AMP_BINDING"/>
    <property type="match status" value="1"/>
</dbReference>
<dbReference type="SUPFAM" id="SSF53335">
    <property type="entry name" value="S-adenosyl-L-methionine-dependent methyltransferases"/>
    <property type="match status" value="1"/>
</dbReference>
<keyword evidence="6" id="KW-0045">Antibiotic biosynthesis</keyword>
<dbReference type="InterPro" id="IPR029058">
    <property type="entry name" value="AB_hydrolase_fold"/>
</dbReference>
<dbReference type="GO" id="GO:0008610">
    <property type="term" value="P:lipid biosynthetic process"/>
    <property type="evidence" value="ECO:0007669"/>
    <property type="project" value="UniProtKB-ARBA"/>
</dbReference>
<keyword evidence="5" id="KW-0436">Ligase</keyword>
<organism evidence="8 9">
    <name type="scientific">Eubacterium cellulosolvens (strain ATCC 43171 / JCM 9499 / 6)</name>
    <name type="common">Cillobacterium cellulosolvens</name>
    <dbReference type="NCBI Taxonomy" id="633697"/>
    <lineage>
        <taxon>Bacteria</taxon>
        <taxon>Bacillati</taxon>
        <taxon>Bacillota</taxon>
        <taxon>Clostridia</taxon>
        <taxon>Eubacteriales</taxon>
        <taxon>Eubacteriaceae</taxon>
        <taxon>Eubacterium</taxon>
    </lineage>
</organism>
<evidence type="ECO:0000259" key="7">
    <source>
        <dbReference type="PROSITE" id="PS50075"/>
    </source>
</evidence>
<dbReference type="FunFam" id="3.40.50.12780:FF:000012">
    <property type="entry name" value="Non-ribosomal peptide synthetase"/>
    <property type="match status" value="1"/>
</dbReference>
<dbReference type="InterPro" id="IPR023213">
    <property type="entry name" value="CAT-like_dom_sf"/>
</dbReference>
<dbReference type="SUPFAM" id="SSF56801">
    <property type="entry name" value="Acetyl-CoA synthetase-like"/>
    <property type="match status" value="1"/>
</dbReference>
<name>I5AX00_EUBC6</name>
<gene>
    <name evidence="8" type="ORF">EubceDRAFT1_2610</name>
</gene>
<dbReference type="InterPro" id="IPR036736">
    <property type="entry name" value="ACP-like_sf"/>
</dbReference>
<dbReference type="InterPro" id="IPR020845">
    <property type="entry name" value="AMP-binding_CS"/>
</dbReference>
<dbReference type="PANTHER" id="PTHR45527:SF10">
    <property type="entry name" value="PYOCHELIN SYNTHASE PCHF"/>
    <property type="match status" value="1"/>
</dbReference>
<dbReference type="EMBL" id="CM001487">
    <property type="protein sequence ID" value="EIM58323.1"/>
    <property type="molecule type" value="Genomic_DNA"/>
</dbReference>
<dbReference type="OrthoDB" id="51171at2"/>